<accession>A0A7I7RKA8</accession>
<organism evidence="1 2">
    <name type="scientific">Mycolicibacterium celeriflavum</name>
    <name type="common">Mycobacterium celeriflavum</name>
    <dbReference type="NCBI Taxonomy" id="1249101"/>
    <lineage>
        <taxon>Bacteria</taxon>
        <taxon>Bacillati</taxon>
        <taxon>Actinomycetota</taxon>
        <taxon>Actinomycetes</taxon>
        <taxon>Mycobacteriales</taxon>
        <taxon>Mycobacteriaceae</taxon>
        <taxon>Mycolicibacterium</taxon>
    </lineage>
</organism>
<name>A0A7I7RKA8_MYCCF</name>
<dbReference type="AlphaFoldDB" id="A0A7I7RKA8"/>
<evidence type="ECO:0000313" key="2">
    <source>
        <dbReference type="Proteomes" id="UP000466431"/>
    </source>
</evidence>
<protein>
    <submittedName>
        <fullName evidence="1">Uncharacterized protein</fullName>
    </submittedName>
</protein>
<keyword evidence="2" id="KW-1185">Reference proteome</keyword>
<reference evidence="1 2" key="1">
    <citation type="journal article" date="2019" name="Emerg. Microbes Infect.">
        <title>Comprehensive subspecies identification of 175 nontuberculous mycobacteria species based on 7547 genomic profiles.</title>
        <authorList>
            <person name="Matsumoto Y."/>
            <person name="Kinjo T."/>
            <person name="Motooka D."/>
            <person name="Nabeya D."/>
            <person name="Jung N."/>
            <person name="Uechi K."/>
            <person name="Horii T."/>
            <person name="Iida T."/>
            <person name="Fujita J."/>
            <person name="Nakamura S."/>
        </authorList>
    </citation>
    <scope>NUCLEOTIDE SEQUENCE [LARGE SCALE GENOMIC DNA]</scope>
    <source>
        <strain evidence="1 2">JCM 18439</strain>
    </source>
</reference>
<dbReference type="Proteomes" id="UP000466431">
    <property type="component" value="Chromosome"/>
</dbReference>
<sequence length="87" mass="9209">MKKADAPLTNREPAALAAVAEATGLDEQLVEAVAGEFQFHTALGPELAGDLADRARWAQSIGRVPADARIPDYDALIVRAPLDGDTR</sequence>
<evidence type="ECO:0000313" key="1">
    <source>
        <dbReference type="EMBL" id="BBY44275.1"/>
    </source>
</evidence>
<dbReference type="KEGG" id="mcee:MCEL_25700"/>
<dbReference type="OrthoDB" id="9931039at2"/>
<dbReference type="EMBL" id="AP022591">
    <property type="protein sequence ID" value="BBY44275.1"/>
    <property type="molecule type" value="Genomic_DNA"/>
</dbReference>
<proteinExistence type="predicted"/>
<gene>
    <name evidence="1" type="ORF">MCEL_25700</name>
</gene>
<dbReference type="RefSeq" id="WP_083003026.1">
    <property type="nucleotide sequence ID" value="NZ_AP022591.1"/>
</dbReference>